<feature type="compositionally biased region" description="Basic and acidic residues" evidence="6">
    <location>
        <begin position="896"/>
        <end position="911"/>
    </location>
</feature>
<dbReference type="PRINTS" id="PR00387">
    <property type="entry name" value="PDIESTERASE1"/>
</dbReference>
<evidence type="ECO:0000256" key="1">
    <source>
        <dbReference type="ARBA" id="ARBA00022723"/>
    </source>
</evidence>
<dbReference type="Pfam" id="PF00233">
    <property type="entry name" value="PDEase_I"/>
    <property type="match status" value="1"/>
</dbReference>
<feature type="region of interest" description="Disordered" evidence="6">
    <location>
        <begin position="1"/>
        <end position="46"/>
    </location>
</feature>
<keyword evidence="9" id="KW-1185">Reference proteome</keyword>
<dbReference type="GO" id="GO:0004114">
    <property type="term" value="F:3',5'-cyclic-nucleotide phosphodiesterase activity"/>
    <property type="evidence" value="ECO:0007669"/>
    <property type="project" value="InterPro"/>
</dbReference>
<dbReference type="GO" id="GO:0046872">
    <property type="term" value="F:metal ion binding"/>
    <property type="evidence" value="ECO:0007669"/>
    <property type="project" value="UniProtKB-KW"/>
</dbReference>
<dbReference type="SUPFAM" id="SSF109604">
    <property type="entry name" value="HD-domain/PDEase-like"/>
    <property type="match status" value="1"/>
</dbReference>
<feature type="binding site" evidence="4">
    <location>
        <position position="821"/>
    </location>
    <ligand>
        <name>AMP</name>
        <dbReference type="ChEBI" id="CHEBI:456215"/>
    </ligand>
</feature>
<dbReference type="InterPro" id="IPR002073">
    <property type="entry name" value="PDEase_catalytic_dom"/>
</dbReference>
<feature type="region of interest" description="Disordered" evidence="6">
    <location>
        <begin position="136"/>
        <end position="166"/>
    </location>
</feature>
<name>A0AAD3HIK4_9CHLO</name>
<evidence type="ECO:0000256" key="3">
    <source>
        <dbReference type="PIRSR" id="PIRSR623088-1"/>
    </source>
</evidence>
<feature type="binding site" evidence="4">
    <location>
        <position position="594"/>
    </location>
    <ligand>
        <name>AMP</name>
        <dbReference type="ChEBI" id="CHEBI:456215"/>
    </ligand>
</feature>
<sequence length="939" mass="99294">ADVAQNLMEQLGGGGSSFVLGPSVSAGASRHGRTSPREATAAAAPASCSQISMLPAVPQTAASRRGVCSRSPLSGLLRSTPSTKTSPNPSLHPFGHNQQQPSGQQQEQQEQEDQQRVCSNLSSALALILTPQPPGWTELHVSSDGAVPDGTSDATANGGRDSKHAGAVPVGPGGMPGPLTPPGLLEKAATLLLHKDKSRRRSSIDFPGLQALESIRRGAGGGGVSVGGGAALESPFGRGLTNVISTRRRSLAEHAFSSLTHEPIDGATAPGDLRTTGRRSCGICTASTALSEANNAVAMVSKEDGACGAGFSGGMIDTEGGAGCSGGGVAGHSAERLVPRRLSAVMSLFARRGSTASLGSLPRDTSLDGGGKLGWLGGGGGGGNNGFIDGSFSATRNASLPCNAAHPLTPWGHAASEASLLAPPHNSRLGQLLGSPSRAASGKCAVSVADATAVAVAAPAPNGSAAVTPARRHLPPPIAVIDEVERLLAKADSWQFDSWALQEATQGHALSALGFYLIQRAKLLSTFRLKPVTLARLLRQIEAGYQSSNPYHNATHAADVLQTLHVIVYSAQLHVHYLDPLGLLAAYYAAIVHDYGHPGLTSDFLIATSDSLAVRYNDRSPLENHHCAASFSLLLRPELDLLAPLSPAERSSFRKQVIEMVLATDMKQHFSILSHFSTVHRLAAYSQQQQQQQQQAASPGGGPASSKQPKQLARRTLRRTLSRVLSFTPDSTLVSEPCAAFAANWSEPPPKPVDETERLLSLQVALKCADIGHLGEALEVHKRWLVELEEEFFRQGDRERQLGLPISSLFDRAKQGVSKSQVGFYEFVALPLVHALSSAFPGAQPLMRCFVQNYNHWRVLDGQQPVEVPKGKEQAADDESRRESQEQRRPSQRRSRQQERESEQQEPEKVVEPLGSMLLCVPDAAILTAADLQQTNDNV</sequence>
<comment type="caution">
    <text evidence="8">The sequence shown here is derived from an EMBL/GenBank/DDBJ whole genome shotgun (WGS) entry which is preliminary data.</text>
</comment>
<feature type="binding site" evidence="5">
    <location>
        <position position="770"/>
    </location>
    <ligand>
        <name>Zn(2+)</name>
        <dbReference type="ChEBI" id="CHEBI:29105"/>
        <label>1</label>
    </ligand>
</feature>
<feature type="compositionally biased region" description="Basic and acidic residues" evidence="6">
    <location>
        <begin position="869"/>
        <end position="889"/>
    </location>
</feature>
<dbReference type="Proteomes" id="UP001054857">
    <property type="component" value="Unassembled WGS sequence"/>
</dbReference>
<feature type="binding site" evidence="5">
    <location>
        <position position="594"/>
    </location>
    <ligand>
        <name>Zn(2+)</name>
        <dbReference type="ChEBI" id="CHEBI:29105"/>
        <label>1</label>
    </ligand>
</feature>
<feature type="active site" description="Proton donor" evidence="3">
    <location>
        <position position="552"/>
    </location>
</feature>
<feature type="compositionally biased region" description="Low complexity" evidence="6">
    <location>
        <begin position="79"/>
        <end position="89"/>
    </location>
</feature>
<organism evidence="8 9">
    <name type="scientific">Astrephomene gubernaculifera</name>
    <dbReference type="NCBI Taxonomy" id="47775"/>
    <lineage>
        <taxon>Eukaryota</taxon>
        <taxon>Viridiplantae</taxon>
        <taxon>Chlorophyta</taxon>
        <taxon>core chlorophytes</taxon>
        <taxon>Chlorophyceae</taxon>
        <taxon>CS clade</taxon>
        <taxon>Chlamydomonadales</taxon>
        <taxon>Astrephomenaceae</taxon>
        <taxon>Astrephomene</taxon>
    </lineage>
</organism>
<feature type="region of interest" description="Disordered" evidence="6">
    <location>
        <begin position="687"/>
        <end position="713"/>
    </location>
</feature>
<dbReference type="CDD" id="cd00077">
    <property type="entry name" value="HDc"/>
    <property type="match status" value="1"/>
</dbReference>
<protein>
    <recommendedName>
        <fullName evidence="7">PDEase domain-containing protein</fullName>
    </recommendedName>
</protein>
<accession>A0AAD3HIK4</accession>
<keyword evidence="1 5" id="KW-0479">Metal-binding</keyword>
<reference evidence="8 9" key="1">
    <citation type="journal article" date="2021" name="Sci. Rep.">
        <title>Genome sequencing of the multicellular alga Astrephomene provides insights into convergent evolution of germ-soma differentiation.</title>
        <authorList>
            <person name="Yamashita S."/>
            <person name="Yamamoto K."/>
            <person name="Matsuzaki R."/>
            <person name="Suzuki S."/>
            <person name="Yamaguchi H."/>
            <person name="Hirooka S."/>
            <person name="Minakuchi Y."/>
            <person name="Miyagishima S."/>
            <person name="Kawachi M."/>
            <person name="Toyoda A."/>
            <person name="Nozaki H."/>
        </authorList>
    </citation>
    <scope>NUCLEOTIDE SEQUENCE [LARGE SCALE GENOMIC DNA]</scope>
    <source>
        <strain evidence="8 9">NIES-4017</strain>
    </source>
</reference>
<evidence type="ECO:0000256" key="6">
    <source>
        <dbReference type="SAM" id="MobiDB-lite"/>
    </source>
</evidence>
<evidence type="ECO:0000256" key="2">
    <source>
        <dbReference type="ARBA" id="ARBA00022801"/>
    </source>
</evidence>
<feature type="compositionally biased region" description="Low complexity" evidence="6">
    <location>
        <begin position="37"/>
        <end position="46"/>
    </location>
</feature>
<feature type="region of interest" description="Disordered" evidence="6">
    <location>
        <begin position="862"/>
        <end position="912"/>
    </location>
</feature>
<keyword evidence="2" id="KW-0378">Hydrolase</keyword>
<gene>
    <name evidence="8" type="ORF">Agub_g3586</name>
</gene>
<feature type="compositionally biased region" description="Low complexity" evidence="6">
    <location>
        <begin position="98"/>
        <end position="108"/>
    </location>
</feature>
<dbReference type="AlphaFoldDB" id="A0AAD3HIK4"/>
<feature type="binding site" evidence="4">
    <location>
        <position position="770"/>
    </location>
    <ligand>
        <name>AMP</name>
        <dbReference type="ChEBI" id="CHEBI:456215"/>
    </ligand>
</feature>
<dbReference type="PANTHER" id="PTHR11347">
    <property type="entry name" value="CYCLIC NUCLEOTIDE PHOSPHODIESTERASE"/>
    <property type="match status" value="1"/>
</dbReference>
<feature type="binding site" evidence="4">
    <location>
        <begin position="552"/>
        <end position="556"/>
    </location>
    <ligand>
        <name>AMP</name>
        <dbReference type="ChEBI" id="CHEBI:456215"/>
    </ligand>
</feature>
<dbReference type="Gene3D" id="1.10.1300.10">
    <property type="entry name" value="3'5'-cyclic nucleotide phosphodiesterase, catalytic domain"/>
    <property type="match status" value="1"/>
</dbReference>
<feature type="non-terminal residue" evidence="8">
    <location>
        <position position="1"/>
    </location>
</feature>
<evidence type="ECO:0000313" key="9">
    <source>
        <dbReference type="Proteomes" id="UP001054857"/>
    </source>
</evidence>
<dbReference type="InterPro" id="IPR023088">
    <property type="entry name" value="PDEase"/>
</dbReference>
<evidence type="ECO:0000259" key="7">
    <source>
        <dbReference type="PROSITE" id="PS51845"/>
    </source>
</evidence>
<feature type="binding site" evidence="5">
    <location>
        <position position="593"/>
    </location>
    <ligand>
        <name>Zn(2+)</name>
        <dbReference type="ChEBI" id="CHEBI:29105"/>
        <label>1</label>
    </ligand>
</feature>
<dbReference type="GO" id="GO:0007165">
    <property type="term" value="P:signal transduction"/>
    <property type="evidence" value="ECO:0007669"/>
    <property type="project" value="InterPro"/>
</dbReference>
<dbReference type="SMART" id="SM00471">
    <property type="entry name" value="HDc"/>
    <property type="match status" value="1"/>
</dbReference>
<proteinExistence type="predicted"/>
<feature type="domain" description="PDEase" evidence="7">
    <location>
        <begin position="476"/>
        <end position="864"/>
    </location>
</feature>
<evidence type="ECO:0000256" key="5">
    <source>
        <dbReference type="PIRSR" id="PIRSR623088-3"/>
    </source>
</evidence>
<feature type="region of interest" description="Disordered" evidence="6">
    <location>
        <begin position="64"/>
        <end position="118"/>
    </location>
</feature>
<dbReference type="PROSITE" id="PS51845">
    <property type="entry name" value="PDEASE_I_2"/>
    <property type="match status" value="1"/>
</dbReference>
<feature type="binding site" evidence="5">
    <location>
        <position position="594"/>
    </location>
    <ligand>
        <name>Zn(2+)</name>
        <dbReference type="ChEBI" id="CHEBI:29105"/>
        <label>2</label>
    </ligand>
</feature>
<feature type="binding site" evidence="5">
    <location>
        <position position="556"/>
    </location>
    <ligand>
        <name>Zn(2+)</name>
        <dbReference type="ChEBI" id="CHEBI:29105"/>
        <label>1</label>
    </ligand>
</feature>
<evidence type="ECO:0000313" key="8">
    <source>
        <dbReference type="EMBL" id="GFR42649.1"/>
    </source>
</evidence>
<dbReference type="InterPro" id="IPR003607">
    <property type="entry name" value="HD/PDEase_dom"/>
</dbReference>
<evidence type="ECO:0000256" key="4">
    <source>
        <dbReference type="PIRSR" id="PIRSR623088-2"/>
    </source>
</evidence>
<dbReference type="EMBL" id="BMAR01000003">
    <property type="protein sequence ID" value="GFR42649.1"/>
    <property type="molecule type" value="Genomic_DNA"/>
</dbReference>
<dbReference type="InterPro" id="IPR036971">
    <property type="entry name" value="PDEase_catalytic_dom_sf"/>
</dbReference>
<feature type="compositionally biased region" description="Low complexity" evidence="6">
    <location>
        <begin position="687"/>
        <end position="710"/>
    </location>
</feature>